<dbReference type="AlphaFoldDB" id="L1N5N3"/>
<proteinExistence type="predicted"/>
<dbReference type="STRING" id="1127699.HMPREF9151_01921"/>
<reference evidence="1 2" key="1">
    <citation type="submission" date="2012-05" db="EMBL/GenBank/DDBJ databases">
        <authorList>
            <person name="Weinstock G."/>
            <person name="Sodergren E."/>
            <person name="Lobos E.A."/>
            <person name="Fulton L."/>
            <person name="Fulton R."/>
            <person name="Courtney L."/>
            <person name="Fronick C."/>
            <person name="O'Laughlin M."/>
            <person name="Godfrey J."/>
            <person name="Wilson R.M."/>
            <person name="Miner T."/>
            <person name="Farmer C."/>
            <person name="Delehaunty K."/>
            <person name="Cordes M."/>
            <person name="Minx P."/>
            <person name="Tomlinson C."/>
            <person name="Chen J."/>
            <person name="Wollam A."/>
            <person name="Pepin K.H."/>
            <person name="Bhonagiri V."/>
            <person name="Zhang X."/>
            <person name="Suruliraj S."/>
            <person name="Warren W."/>
            <person name="Mitreva M."/>
            <person name="Mardis E.R."/>
            <person name="Wilson R.K."/>
        </authorList>
    </citation>
    <scope>NUCLEOTIDE SEQUENCE [LARGE SCALE GENOMIC DNA]</scope>
    <source>
        <strain evidence="1 2">F0055</strain>
    </source>
</reference>
<organism evidence="1 2">
    <name type="scientific">Hoylesella saccharolytica F0055</name>
    <dbReference type="NCBI Taxonomy" id="1127699"/>
    <lineage>
        <taxon>Bacteria</taxon>
        <taxon>Pseudomonadati</taxon>
        <taxon>Bacteroidota</taxon>
        <taxon>Bacteroidia</taxon>
        <taxon>Bacteroidales</taxon>
        <taxon>Prevotellaceae</taxon>
        <taxon>Hoylesella</taxon>
    </lineage>
</organism>
<comment type="caution">
    <text evidence="1">The sequence shown here is derived from an EMBL/GenBank/DDBJ whole genome shotgun (WGS) entry which is preliminary data.</text>
</comment>
<name>L1N5N3_9BACT</name>
<dbReference type="EMBL" id="AMEP01000109">
    <property type="protein sequence ID" value="EKX98579.1"/>
    <property type="molecule type" value="Genomic_DNA"/>
</dbReference>
<evidence type="ECO:0000313" key="2">
    <source>
        <dbReference type="Proteomes" id="UP000010433"/>
    </source>
</evidence>
<keyword evidence="2" id="KW-1185">Reference proteome</keyword>
<dbReference type="PATRIC" id="fig|1127699.3.peg.1762"/>
<dbReference type="HOGENOM" id="CLU_3139276_0_0_10"/>
<protein>
    <submittedName>
        <fullName evidence="1">Uncharacterized protein</fullName>
    </submittedName>
</protein>
<gene>
    <name evidence="1" type="ORF">HMPREF9151_01921</name>
</gene>
<dbReference type="Proteomes" id="UP000010433">
    <property type="component" value="Unassembled WGS sequence"/>
</dbReference>
<sequence length="49" mass="5375">MLAGFFHGRNIPGNVGKVSSIAEILPTPLAQFLPWKKKKGEKKRVKISG</sequence>
<accession>L1N5N3</accession>
<evidence type="ECO:0000313" key="1">
    <source>
        <dbReference type="EMBL" id="EKX98579.1"/>
    </source>
</evidence>